<evidence type="ECO:0000313" key="3">
    <source>
        <dbReference type="EMBL" id="MBE8718918.1"/>
    </source>
</evidence>
<reference evidence="3" key="1">
    <citation type="submission" date="2018-07" db="EMBL/GenBank/DDBJ databases">
        <title>Genome assembly of strain Ka43.</title>
        <authorList>
            <person name="Kukolya J."/>
            <person name="Nagy I."/>
            <person name="Horvath B."/>
            <person name="Toth A."/>
        </authorList>
    </citation>
    <scope>NUCLEOTIDE SEQUENCE</scope>
    <source>
        <strain evidence="3">KB43</strain>
    </source>
</reference>
<sequence>MKNFGHQKPVSTKPITAGWQWKPFIVCQLLAVLVLCSWLWSPTRTLWDLADDQLFLLLNQPLANHGWWAWIWAIGSLRPMDILVGVVMLAFLMRGNFIFPTRQVQRALFMFISVLFLLLIMRTLFSEILKLLDWQRASPSLIFEDAVRLSELFPDWQYWQPKDSSSTSFPGDHASVMLLWALFLSFFARGWPLVMIWLFATVGMLPRLVAGAHWGSDDFVGGLFLVLIAIAWGCYTPYAHRCSEVMMRIMAPLFRFAARIPPLHRLSLLKKPSAELPTR</sequence>
<dbReference type="SUPFAM" id="SSF48317">
    <property type="entry name" value="Acid phosphatase/Vanadium-dependent haloperoxidase"/>
    <property type="match status" value="1"/>
</dbReference>
<dbReference type="RefSeq" id="WP_202987716.1">
    <property type="nucleotide sequence ID" value="NZ_PRDL01000001.1"/>
</dbReference>
<keyword evidence="1" id="KW-0472">Membrane</keyword>
<protein>
    <submittedName>
        <fullName evidence="3">Phosphatase PAP2 family protein</fullName>
    </submittedName>
</protein>
<feature type="transmembrane region" description="Helical" evidence="1">
    <location>
        <begin position="219"/>
        <end position="238"/>
    </location>
</feature>
<evidence type="ECO:0000259" key="2">
    <source>
        <dbReference type="Pfam" id="PF01569"/>
    </source>
</evidence>
<feature type="transmembrane region" description="Helical" evidence="1">
    <location>
        <begin position="67"/>
        <end position="92"/>
    </location>
</feature>
<feature type="transmembrane region" description="Helical" evidence="1">
    <location>
        <begin position="169"/>
        <end position="187"/>
    </location>
</feature>
<feature type="domain" description="Phosphatidic acid phosphatase type 2/haloperoxidase" evidence="2">
    <location>
        <begin position="115"/>
        <end position="232"/>
    </location>
</feature>
<gene>
    <name evidence="3" type="ORF">C4F51_17220</name>
</gene>
<dbReference type="Gene3D" id="1.20.144.10">
    <property type="entry name" value="Phosphatidic acid phosphatase type 2/haloperoxidase"/>
    <property type="match status" value="1"/>
</dbReference>
<comment type="caution">
    <text evidence="3">The sequence shown here is derived from an EMBL/GenBank/DDBJ whole genome shotgun (WGS) entry which is preliminary data.</text>
</comment>
<dbReference type="InterPro" id="IPR000326">
    <property type="entry name" value="PAP2/HPO"/>
</dbReference>
<feature type="transmembrane region" description="Helical" evidence="1">
    <location>
        <begin position="21"/>
        <end position="40"/>
    </location>
</feature>
<feature type="transmembrane region" description="Helical" evidence="1">
    <location>
        <begin position="104"/>
        <end position="125"/>
    </location>
</feature>
<dbReference type="AlphaFoldDB" id="A0A928YX36"/>
<keyword evidence="4" id="KW-1185">Reference proteome</keyword>
<name>A0A928YX36_9GAMM</name>
<keyword evidence="1" id="KW-1133">Transmembrane helix</keyword>
<dbReference type="Pfam" id="PF01569">
    <property type="entry name" value="PAP2"/>
    <property type="match status" value="1"/>
</dbReference>
<evidence type="ECO:0000313" key="4">
    <source>
        <dbReference type="Proteomes" id="UP000652567"/>
    </source>
</evidence>
<dbReference type="EMBL" id="PRDL01000001">
    <property type="protein sequence ID" value="MBE8718918.1"/>
    <property type="molecule type" value="Genomic_DNA"/>
</dbReference>
<dbReference type="InterPro" id="IPR036938">
    <property type="entry name" value="PAP2/HPO_sf"/>
</dbReference>
<evidence type="ECO:0000256" key="1">
    <source>
        <dbReference type="SAM" id="Phobius"/>
    </source>
</evidence>
<proteinExistence type="predicted"/>
<organism evidence="3 4">
    <name type="scientific">Cellvibrio polysaccharolyticus</name>
    <dbReference type="NCBI Taxonomy" id="2082724"/>
    <lineage>
        <taxon>Bacteria</taxon>
        <taxon>Pseudomonadati</taxon>
        <taxon>Pseudomonadota</taxon>
        <taxon>Gammaproteobacteria</taxon>
        <taxon>Cellvibrionales</taxon>
        <taxon>Cellvibrionaceae</taxon>
        <taxon>Cellvibrio</taxon>
    </lineage>
</organism>
<dbReference type="Proteomes" id="UP000652567">
    <property type="component" value="Unassembled WGS sequence"/>
</dbReference>
<keyword evidence="1" id="KW-0812">Transmembrane</keyword>
<accession>A0A928YX36</accession>